<evidence type="ECO:0000256" key="6">
    <source>
        <dbReference type="ARBA" id="ARBA00022989"/>
    </source>
</evidence>
<evidence type="ECO:0000256" key="5">
    <source>
        <dbReference type="ARBA" id="ARBA00022927"/>
    </source>
</evidence>
<comment type="similarity">
    <text evidence="2">Belongs to the syntaxin family.</text>
</comment>
<keyword evidence="6" id="KW-1133">Transmembrane helix</keyword>
<keyword evidence="3" id="KW-0813">Transport</keyword>
<proteinExistence type="inferred from homology"/>
<dbReference type="AlphaFoldDB" id="A0AAV6LNJ0"/>
<sequence>MSLRQENALSRSNLDRGDLLPIFPLQVKGLSKEELVTRSDLVLVLPERIQSIPDGTTSADQGLGIISEGLDTLKNLALDMNEEVDRQVPLIDEIDTKVDRATDDLKSTNVRLKETLHRVIERNLIHKNVSILHASFLRLFLSDIMVPIMRLSQFYHR</sequence>
<dbReference type="SUPFAM" id="SSF58038">
    <property type="entry name" value="SNARE fusion complex"/>
    <property type="match status" value="1"/>
</dbReference>
<comment type="caution">
    <text evidence="10">The sequence shown here is derived from an EMBL/GenBank/DDBJ whole genome shotgun (WGS) entry which is preliminary data.</text>
</comment>
<evidence type="ECO:0000256" key="1">
    <source>
        <dbReference type="ARBA" id="ARBA00004211"/>
    </source>
</evidence>
<evidence type="ECO:0000259" key="9">
    <source>
        <dbReference type="PROSITE" id="PS50192"/>
    </source>
</evidence>
<evidence type="ECO:0000256" key="8">
    <source>
        <dbReference type="ARBA" id="ARBA00023136"/>
    </source>
</evidence>
<name>A0AAV6LNJ0_9ERIC</name>
<keyword evidence="4" id="KW-0812">Transmembrane</keyword>
<keyword evidence="5" id="KW-0653">Protein transport</keyword>
<reference evidence="10" key="1">
    <citation type="submission" date="2020-08" db="EMBL/GenBank/DDBJ databases">
        <title>Plant Genome Project.</title>
        <authorList>
            <person name="Zhang R.-G."/>
        </authorList>
    </citation>
    <scope>NUCLEOTIDE SEQUENCE</scope>
    <source>
        <strain evidence="10">WSP0</strain>
        <tissue evidence="10">Leaf</tissue>
    </source>
</reference>
<accession>A0AAV6LNJ0</accession>
<dbReference type="EMBL" id="JACTNZ010000001">
    <property type="protein sequence ID" value="KAG5566753.1"/>
    <property type="molecule type" value="Genomic_DNA"/>
</dbReference>
<feature type="domain" description="T-SNARE coiled-coil homology" evidence="9">
    <location>
        <begin position="60"/>
        <end position="115"/>
    </location>
</feature>
<dbReference type="CDD" id="cd15841">
    <property type="entry name" value="SNARE_Qc"/>
    <property type="match status" value="1"/>
</dbReference>
<dbReference type="PROSITE" id="PS50192">
    <property type="entry name" value="T_SNARE"/>
    <property type="match status" value="1"/>
</dbReference>
<dbReference type="PANTHER" id="PTHR19305:SF35">
    <property type="entry name" value="SYNTAXIN-72"/>
    <property type="match status" value="1"/>
</dbReference>
<dbReference type="GO" id="GO:0015031">
    <property type="term" value="P:protein transport"/>
    <property type="evidence" value="ECO:0007669"/>
    <property type="project" value="UniProtKB-KW"/>
</dbReference>
<dbReference type="InterPro" id="IPR000727">
    <property type="entry name" value="T_SNARE_dom"/>
</dbReference>
<evidence type="ECO:0000256" key="2">
    <source>
        <dbReference type="ARBA" id="ARBA00009063"/>
    </source>
</evidence>
<dbReference type="PANTHER" id="PTHR19305">
    <property type="entry name" value="SYNAPTOSOMAL ASSOCIATED PROTEIN"/>
    <property type="match status" value="1"/>
</dbReference>
<evidence type="ECO:0000313" key="10">
    <source>
        <dbReference type="EMBL" id="KAG5566753.1"/>
    </source>
</evidence>
<keyword evidence="11" id="KW-1185">Reference proteome</keyword>
<comment type="subcellular location">
    <subcellularLocation>
        <location evidence="1">Membrane</location>
        <topology evidence="1">Single-pass type IV membrane protein</topology>
    </subcellularLocation>
</comment>
<evidence type="ECO:0000256" key="4">
    <source>
        <dbReference type="ARBA" id="ARBA00022692"/>
    </source>
</evidence>
<dbReference type="FunFam" id="1.20.5.110:FF:000006">
    <property type="entry name" value="Syntaxin 6"/>
    <property type="match status" value="1"/>
</dbReference>
<dbReference type="SMART" id="SM00397">
    <property type="entry name" value="t_SNARE"/>
    <property type="match status" value="1"/>
</dbReference>
<keyword evidence="7" id="KW-0175">Coiled coil</keyword>
<gene>
    <name evidence="10" type="ORF">RHGRI_002330</name>
</gene>
<dbReference type="GO" id="GO:0005886">
    <property type="term" value="C:plasma membrane"/>
    <property type="evidence" value="ECO:0007669"/>
    <property type="project" value="TreeGrafter"/>
</dbReference>
<evidence type="ECO:0000256" key="3">
    <source>
        <dbReference type="ARBA" id="ARBA00022448"/>
    </source>
</evidence>
<organism evidence="10 11">
    <name type="scientific">Rhododendron griersonianum</name>
    <dbReference type="NCBI Taxonomy" id="479676"/>
    <lineage>
        <taxon>Eukaryota</taxon>
        <taxon>Viridiplantae</taxon>
        <taxon>Streptophyta</taxon>
        <taxon>Embryophyta</taxon>
        <taxon>Tracheophyta</taxon>
        <taxon>Spermatophyta</taxon>
        <taxon>Magnoliopsida</taxon>
        <taxon>eudicotyledons</taxon>
        <taxon>Gunneridae</taxon>
        <taxon>Pentapetalae</taxon>
        <taxon>asterids</taxon>
        <taxon>Ericales</taxon>
        <taxon>Ericaceae</taxon>
        <taxon>Ericoideae</taxon>
        <taxon>Rhodoreae</taxon>
        <taxon>Rhododendron</taxon>
    </lineage>
</organism>
<protein>
    <recommendedName>
        <fullName evidence="9">t-SNARE coiled-coil homology domain-containing protein</fullName>
    </recommendedName>
</protein>
<evidence type="ECO:0000313" key="11">
    <source>
        <dbReference type="Proteomes" id="UP000823749"/>
    </source>
</evidence>
<keyword evidence="8" id="KW-0472">Membrane</keyword>
<dbReference type="Gene3D" id="1.20.5.110">
    <property type="match status" value="1"/>
</dbReference>
<evidence type="ECO:0000256" key="7">
    <source>
        <dbReference type="ARBA" id="ARBA00023054"/>
    </source>
</evidence>
<dbReference type="Proteomes" id="UP000823749">
    <property type="component" value="Chromosome 1"/>
</dbReference>